<evidence type="ECO:0000313" key="8">
    <source>
        <dbReference type="WBParaSite" id="Hba_18680"/>
    </source>
</evidence>
<dbReference type="GO" id="GO:0016020">
    <property type="term" value="C:membrane"/>
    <property type="evidence" value="ECO:0007669"/>
    <property type="project" value="UniProtKB-SubCell"/>
</dbReference>
<feature type="transmembrane region" description="Helical" evidence="6">
    <location>
        <begin position="363"/>
        <end position="381"/>
    </location>
</feature>
<keyword evidence="7" id="KW-1185">Reference proteome</keyword>
<dbReference type="AlphaFoldDB" id="A0A1I7XMG0"/>
<dbReference type="InterPro" id="IPR052983">
    <property type="entry name" value="MFS_Riboflavin_Transporter"/>
</dbReference>
<organism evidence="7 8">
    <name type="scientific">Heterorhabditis bacteriophora</name>
    <name type="common">Entomopathogenic nematode worm</name>
    <dbReference type="NCBI Taxonomy" id="37862"/>
    <lineage>
        <taxon>Eukaryota</taxon>
        <taxon>Metazoa</taxon>
        <taxon>Ecdysozoa</taxon>
        <taxon>Nematoda</taxon>
        <taxon>Chromadorea</taxon>
        <taxon>Rhabditida</taxon>
        <taxon>Rhabditina</taxon>
        <taxon>Rhabditomorpha</taxon>
        <taxon>Strongyloidea</taxon>
        <taxon>Heterorhabditidae</taxon>
        <taxon>Heterorhabditis</taxon>
    </lineage>
</organism>
<feature type="transmembrane region" description="Helical" evidence="6">
    <location>
        <begin position="423"/>
        <end position="440"/>
    </location>
</feature>
<feature type="transmembrane region" description="Helical" evidence="6">
    <location>
        <begin position="72"/>
        <end position="96"/>
    </location>
</feature>
<feature type="transmembrane region" description="Helical" evidence="6">
    <location>
        <begin position="393"/>
        <end position="411"/>
    </location>
</feature>
<feature type="transmembrane region" description="Helical" evidence="6">
    <location>
        <begin position="117"/>
        <end position="139"/>
    </location>
</feature>
<dbReference type="SUPFAM" id="SSF103473">
    <property type="entry name" value="MFS general substrate transporter"/>
    <property type="match status" value="1"/>
</dbReference>
<sequence>MVFGGTLSLWIGPRAATFLGCTLATSGVALSYISIKHSFLSFFITYGLLFGFGQGIAYVTAVTTWAPDKVGLISGIVAAGFGVSSSIFVPIQTAIVNPDNLPPTDGYFLQRDLLERVPNLFLTLSCIYAGMQLIGLIVVCDPPEVVCTMLSFIYYICKCCVNTLTLDQCELNSLVHIQIRCSGLGSLSDYVANLRLRNKSNLHRFSSVAYKPLRMQDDAITNSLRFTISSETLPRRRSVSRESRSSSDDSQLLQNEELYDQEYVNKKIITLYSTFAETFIDDDFFLAKAFSIGSIANAFARIGWGYLTDRTSFQVINFNFSFFSIIFKVFVICIHFQTAVSIATCCASALLLTMPLARDVGKIMYLTWVIFWKVHLIIFILKCEFNSIRFQLIGTFICMGATHALFITAAVKCFGSKYKATNYGFLIFSTVSLYFNINIYKRYIYSFSDM</sequence>
<feature type="transmembrane region" description="Helical" evidence="6">
    <location>
        <begin position="325"/>
        <end position="351"/>
    </location>
</feature>
<protein>
    <submittedName>
        <fullName evidence="8">MFS domain-containing protein</fullName>
    </submittedName>
</protein>
<evidence type="ECO:0000313" key="7">
    <source>
        <dbReference type="Proteomes" id="UP000095283"/>
    </source>
</evidence>
<comment type="subcellular location">
    <subcellularLocation>
        <location evidence="1">Membrane</location>
        <topology evidence="1">Multi-pass membrane protein</topology>
    </subcellularLocation>
</comment>
<feature type="transmembrane region" description="Helical" evidence="6">
    <location>
        <begin position="42"/>
        <end position="66"/>
    </location>
</feature>
<evidence type="ECO:0000256" key="3">
    <source>
        <dbReference type="ARBA" id="ARBA00022692"/>
    </source>
</evidence>
<feature type="transmembrane region" description="Helical" evidence="6">
    <location>
        <begin position="15"/>
        <end position="35"/>
    </location>
</feature>
<dbReference type="PANTHER" id="PTHR43385">
    <property type="entry name" value="RIBOFLAVIN TRANSPORTER RIBJ"/>
    <property type="match status" value="1"/>
</dbReference>
<feature type="transmembrane region" description="Helical" evidence="6">
    <location>
        <begin position="284"/>
        <end position="304"/>
    </location>
</feature>
<evidence type="ECO:0000256" key="1">
    <source>
        <dbReference type="ARBA" id="ARBA00004141"/>
    </source>
</evidence>
<evidence type="ECO:0000256" key="2">
    <source>
        <dbReference type="ARBA" id="ARBA00022448"/>
    </source>
</evidence>
<accession>A0A1I7XMG0</accession>
<keyword evidence="3 6" id="KW-0812">Transmembrane</keyword>
<name>A0A1I7XMG0_HETBA</name>
<dbReference type="InterPro" id="IPR036259">
    <property type="entry name" value="MFS_trans_sf"/>
</dbReference>
<evidence type="ECO:0000256" key="4">
    <source>
        <dbReference type="ARBA" id="ARBA00022989"/>
    </source>
</evidence>
<dbReference type="Proteomes" id="UP000095283">
    <property type="component" value="Unplaced"/>
</dbReference>
<keyword evidence="5 6" id="KW-0472">Membrane</keyword>
<proteinExistence type="predicted"/>
<evidence type="ECO:0000256" key="5">
    <source>
        <dbReference type="ARBA" id="ARBA00023136"/>
    </source>
</evidence>
<keyword evidence="4 6" id="KW-1133">Transmembrane helix</keyword>
<dbReference type="WBParaSite" id="Hba_18680">
    <property type="protein sequence ID" value="Hba_18680"/>
    <property type="gene ID" value="Hba_18680"/>
</dbReference>
<reference evidence="8" key="1">
    <citation type="submission" date="2016-11" db="UniProtKB">
        <authorList>
            <consortium name="WormBaseParasite"/>
        </authorList>
    </citation>
    <scope>IDENTIFICATION</scope>
</reference>
<dbReference type="PANTHER" id="PTHR43385:SF1">
    <property type="entry name" value="RIBOFLAVIN TRANSPORTER RIBJ"/>
    <property type="match status" value="1"/>
</dbReference>
<keyword evidence="2" id="KW-0813">Transport</keyword>
<evidence type="ECO:0000256" key="6">
    <source>
        <dbReference type="SAM" id="Phobius"/>
    </source>
</evidence>